<name>A0A1Y1HJF7_KLENI</name>
<accession>A0A1Y1HJF7</accession>
<evidence type="ECO:0000256" key="1">
    <source>
        <dbReference type="SAM" id="MobiDB-lite"/>
    </source>
</evidence>
<dbReference type="Proteomes" id="UP000054558">
    <property type="component" value="Unassembled WGS sequence"/>
</dbReference>
<dbReference type="OMA" id="CEQDSWT"/>
<dbReference type="Gene3D" id="2.40.10.10">
    <property type="entry name" value="Trypsin-like serine proteases"/>
    <property type="match status" value="2"/>
</dbReference>
<dbReference type="InterPro" id="IPR043504">
    <property type="entry name" value="Peptidase_S1_PA_chymotrypsin"/>
</dbReference>
<feature type="compositionally biased region" description="Low complexity" evidence="1">
    <location>
        <begin position="768"/>
        <end position="779"/>
    </location>
</feature>
<dbReference type="EMBL" id="DF236966">
    <property type="protein sequence ID" value="GAQ78665.1"/>
    <property type="molecule type" value="Genomic_DNA"/>
</dbReference>
<feature type="compositionally biased region" description="Basic and acidic residues" evidence="1">
    <location>
        <begin position="750"/>
        <end position="767"/>
    </location>
</feature>
<dbReference type="Pfam" id="PF13365">
    <property type="entry name" value="Trypsin_2"/>
    <property type="match status" value="2"/>
</dbReference>
<evidence type="ECO:0000313" key="2">
    <source>
        <dbReference type="EMBL" id="GAQ78665.1"/>
    </source>
</evidence>
<dbReference type="Gene3D" id="2.40.10.120">
    <property type="match status" value="1"/>
</dbReference>
<feature type="region of interest" description="Disordered" evidence="1">
    <location>
        <begin position="565"/>
        <end position="587"/>
    </location>
</feature>
<feature type="compositionally biased region" description="Basic and acidic residues" evidence="1">
    <location>
        <begin position="710"/>
        <end position="736"/>
    </location>
</feature>
<dbReference type="PANTHER" id="PTHR21004:SF0">
    <property type="entry name" value="PEROXISOMAL LEADER PEPTIDE-PROCESSING PROTEASE"/>
    <property type="match status" value="1"/>
</dbReference>
<dbReference type="GO" id="GO:0005777">
    <property type="term" value="C:peroxisome"/>
    <property type="evidence" value="ECO:0000318"/>
    <property type="project" value="GO_Central"/>
</dbReference>
<dbReference type="GO" id="GO:0004252">
    <property type="term" value="F:serine-type endopeptidase activity"/>
    <property type="evidence" value="ECO:0000318"/>
    <property type="project" value="GO_Central"/>
</dbReference>
<feature type="region of interest" description="Disordered" evidence="1">
    <location>
        <begin position="188"/>
        <end position="208"/>
    </location>
</feature>
<feature type="compositionally biased region" description="Polar residues" evidence="1">
    <location>
        <begin position="843"/>
        <end position="862"/>
    </location>
</feature>
<feature type="region of interest" description="Disordered" evidence="1">
    <location>
        <begin position="843"/>
        <end position="941"/>
    </location>
</feature>
<feature type="compositionally biased region" description="Basic and acidic residues" evidence="1">
    <location>
        <begin position="887"/>
        <end position="899"/>
    </location>
</feature>
<feature type="compositionally biased region" description="Polar residues" evidence="1">
    <location>
        <begin position="900"/>
        <end position="915"/>
    </location>
</feature>
<reference evidence="2 3" key="1">
    <citation type="journal article" date="2014" name="Nat. Commun.">
        <title>Klebsormidium flaccidum genome reveals primary factors for plant terrestrial adaptation.</title>
        <authorList>
            <person name="Hori K."/>
            <person name="Maruyama F."/>
            <person name="Fujisawa T."/>
            <person name="Togashi T."/>
            <person name="Yamamoto N."/>
            <person name="Seo M."/>
            <person name="Sato S."/>
            <person name="Yamada T."/>
            <person name="Mori H."/>
            <person name="Tajima N."/>
            <person name="Moriyama T."/>
            <person name="Ikeuchi M."/>
            <person name="Watanabe M."/>
            <person name="Wada H."/>
            <person name="Kobayashi K."/>
            <person name="Saito M."/>
            <person name="Masuda T."/>
            <person name="Sasaki-Sekimoto Y."/>
            <person name="Mashiguchi K."/>
            <person name="Awai K."/>
            <person name="Shimojima M."/>
            <person name="Masuda S."/>
            <person name="Iwai M."/>
            <person name="Nobusawa T."/>
            <person name="Narise T."/>
            <person name="Kondo S."/>
            <person name="Saito H."/>
            <person name="Sato R."/>
            <person name="Murakawa M."/>
            <person name="Ihara Y."/>
            <person name="Oshima-Yamada Y."/>
            <person name="Ohtaka K."/>
            <person name="Satoh M."/>
            <person name="Sonobe K."/>
            <person name="Ishii M."/>
            <person name="Ohtani R."/>
            <person name="Kanamori-Sato M."/>
            <person name="Honoki R."/>
            <person name="Miyazaki D."/>
            <person name="Mochizuki H."/>
            <person name="Umetsu J."/>
            <person name="Higashi K."/>
            <person name="Shibata D."/>
            <person name="Kamiya Y."/>
            <person name="Sato N."/>
            <person name="Nakamura Y."/>
            <person name="Tabata S."/>
            <person name="Ida S."/>
            <person name="Kurokawa K."/>
            <person name="Ohta H."/>
        </authorList>
    </citation>
    <scope>NUCLEOTIDE SEQUENCE [LARGE SCALE GENOMIC DNA]</scope>
    <source>
        <strain evidence="2 3">NIES-2285</strain>
    </source>
</reference>
<feature type="region of interest" description="Disordered" evidence="1">
    <location>
        <begin position="220"/>
        <end position="245"/>
    </location>
</feature>
<dbReference type="FunFam" id="2.40.10.10:FF:000096">
    <property type="entry name" value="Glyoxysomal processing protease glyoxysomal"/>
    <property type="match status" value="1"/>
</dbReference>
<dbReference type="OrthoDB" id="17845at2759"/>
<dbReference type="GO" id="GO:0016485">
    <property type="term" value="P:protein processing"/>
    <property type="evidence" value="ECO:0000318"/>
    <property type="project" value="GO_Central"/>
</dbReference>
<proteinExistence type="predicted"/>
<dbReference type="STRING" id="105231.A0A1Y1HJF7"/>
<dbReference type="InterPro" id="IPR039245">
    <property type="entry name" value="TYSND1/DEG15"/>
</dbReference>
<feature type="region of interest" description="Disordered" evidence="1">
    <location>
        <begin position="83"/>
        <end position="104"/>
    </location>
</feature>
<gene>
    <name evidence="2" type="ORF">KFL_000170110</name>
</gene>
<feature type="region of interest" description="Disordered" evidence="1">
    <location>
        <begin position="335"/>
        <end position="375"/>
    </location>
</feature>
<dbReference type="InterPro" id="IPR009003">
    <property type="entry name" value="Peptidase_S1_PA"/>
</dbReference>
<dbReference type="SUPFAM" id="SSF50494">
    <property type="entry name" value="Trypsin-like serine proteases"/>
    <property type="match status" value="2"/>
</dbReference>
<sequence>MAVSPVRQACSLAVMLRISGPDPKSRKMRQHAFFQSKNGITTLSASGLCLPSPPPPNQLRNTPLNELLIITDASLVEPFLRQPSTQPAHSSMPELPSPFGPSSRGVLVRAPVQRREYDGGAKEELLPGTKIVALFDEESAVQGWQEGELVAVVDVPSATEALHSILSSHSSIDSGGWQLGWHLVSVDKAPTHQRPPPPPVRSAPTSSHLEAADPLTENLGHGFYSEGSIQGSGSGWDSVTSRKEVRDAGVAVQTRDSAPKPWSLHRSTVSEKEGSGLVGAPSRVRLAVLRVNLASARKWVPAKLQLDDPSKESTLRRSLLPAAFPTERMISSSALNLNDSRGSRDADAVSRGPKTEALFSNSPLTNRAHPQPKLVSAGPLRRGDFLAAVGSPFGALSPGHFANSVSVGVLSNWWHADENRAPILLADMRCLPGMEGGPVVDGSGGLVGLLWRPLRQRNSGAEVQLIITSDALAPALRPFGIDFVPRSSPLAPVAPLAASQAAASRPFEAVFTPSPQPTTSSGVNGQPNMGYIETLGSTARDAGHFGSDQVADPVNHQEILQMHPTSAAPSNRFSTAPSEKSPGKRPLREQFHTQKGIHTPDPITAHTTPFPAQLDMLERIHTPDGVQTPGGIHTSEGVPAAAESAAESVVLLSMDDGAWASGVVLSAEGLILTNAHLIEPWRFATKPKVHGSKLQPRVRFGASVGGVRGTGEESKEMGERLTGGEEGFREMGETEKARRRRNEGPAESPANERRAGRNGTERSEKDVGSGAASAAGSSAAGIRGGIGGAEGAGWPSFSGGTREALGEMRRALPELGSDSGGVEKRPTQRGAYWDCIRGSDTRSSATCQEQSEPASQPLSRWSGTEVERSGSAAESRDQCEFPPGIEYPERSLREGESAHSARQSARSLDIQTVAQRGSPRLLSPVYSPSPPPLSLRKTASNPPRYYRPVRVHLSDRGGAATGQSARVVFVSQGPFDAAVLQLLNAPTGLRPIVPAERASAPGATALVVGHGLFGPMTELRPSVYSGVVSRLVKSDGHVAMLQTTAAVHPGGSGGAVVDVSGRLIGLVTSAARHSGGSMLPHLNFSIPVEALKPVFDFANSGGLNVGLLEPLNTANSKLSAIWALAPPPPLPRPASTLLPGHILENLPGQEDIVYGSGKGTKFAQFLTDRGQDYLKKSTLLRSKL</sequence>
<protein>
    <submittedName>
        <fullName evidence="2">Uncharacterized protein</fullName>
    </submittedName>
</protein>
<feature type="compositionally biased region" description="Polar residues" evidence="1">
    <location>
        <begin position="227"/>
        <end position="239"/>
    </location>
</feature>
<dbReference type="PANTHER" id="PTHR21004">
    <property type="entry name" value="SERINE PROTEASE-RELATED"/>
    <property type="match status" value="1"/>
</dbReference>
<evidence type="ECO:0000313" key="3">
    <source>
        <dbReference type="Proteomes" id="UP000054558"/>
    </source>
</evidence>
<dbReference type="AlphaFoldDB" id="A0A1Y1HJF7"/>
<organism evidence="2 3">
    <name type="scientific">Klebsormidium nitens</name>
    <name type="common">Green alga</name>
    <name type="synonym">Ulothrix nitens</name>
    <dbReference type="NCBI Taxonomy" id="105231"/>
    <lineage>
        <taxon>Eukaryota</taxon>
        <taxon>Viridiplantae</taxon>
        <taxon>Streptophyta</taxon>
        <taxon>Klebsormidiophyceae</taxon>
        <taxon>Klebsormidiales</taxon>
        <taxon>Klebsormidiaceae</taxon>
        <taxon>Klebsormidium</taxon>
    </lineage>
</organism>
<feature type="region of interest" description="Disordered" evidence="1">
    <location>
        <begin position="703"/>
        <end position="779"/>
    </location>
</feature>
<keyword evidence="3" id="KW-1185">Reference proteome</keyword>
<feature type="compositionally biased region" description="Polar residues" evidence="1">
    <location>
        <begin position="565"/>
        <end position="578"/>
    </location>
</feature>